<name>A0A927HBE6_9BACI</name>
<feature type="domain" description="DUF4357" evidence="1">
    <location>
        <begin position="251"/>
        <end position="291"/>
    </location>
</feature>
<protein>
    <submittedName>
        <fullName evidence="2">GIY-YIG nuclease family protein</fullName>
    </submittedName>
</protein>
<accession>A0A927HBE6</accession>
<reference evidence="2" key="1">
    <citation type="submission" date="2020-09" db="EMBL/GenBank/DDBJ databases">
        <title>Bacillus faecalis sp. nov., a moderately halophilic bacterium isolated from cow faeces.</title>
        <authorList>
            <person name="Jiang L."/>
            <person name="Lee J."/>
        </authorList>
    </citation>
    <scope>NUCLEOTIDE SEQUENCE</scope>
    <source>
        <strain evidence="2">AGMB 02131</strain>
    </source>
</reference>
<dbReference type="EMBL" id="JACXSI010000024">
    <property type="protein sequence ID" value="MBD3108909.1"/>
    <property type="molecule type" value="Genomic_DNA"/>
</dbReference>
<sequence length="298" mass="33596">MPVRGKSINLFLMDGIPNGRIKCTLANWTGVAYKIPRTDLEKCKGRNDLLQSGVYFLFGTFDKTGENVVYIGQAGIRKNGEGILYRLQEHKRNANKDYWTEAVVFTTSNNSFGPTEISYLENRFYAMASEANRYVVKNENDPNSGNITEEKESELEEFIENAKIIMGTLGHKVFDKLIEMKPTSQSHDDSSTDKLLLFLKRKRRKSGITIEAQCKQTNEGFVVLKGSNIEMDESDSMPPTLKEIRKKVNIDEKGTLQEDVLFRSPSYAAAFVIGASANGLIEWKTADGKTLKEVEHND</sequence>
<proteinExistence type="predicted"/>
<dbReference type="RefSeq" id="WP_190998448.1">
    <property type="nucleotide sequence ID" value="NZ_JACXSI010000024.1"/>
</dbReference>
<dbReference type="Pfam" id="PF14267">
    <property type="entry name" value="DUF4357"/>
    <property type="match status" value="1"/>
</dbReference>
<evidence type="ECO:0000313" key="3">
    <source>
        <dbReference type="Proteomes" id="UP000602076"/>
    </source>
</evidence>
<dbReference type="AlphaFoldDB" id="A0A927HBE6"/>
<dbReference type="CDD" id="cd10447">
    <property type="entry name" value="GIY-YIG_unchar_2"/>
    <property type="match status" value="1"/>
</dbReference>
<gene>
    <name evidence="2" type="ORF">IEO70_11105</name>
</gene>
<dbReference type="InterPro" id="IPR025579">
    <property type="entry name" value="DUF4357"/>
</dbReference>
<evidence type="ECO:0000313" key="2">
    <source>
        <dbReference type="EMBL" id="MBD3108909.1"/>
    </source>
</evidence>
<organism evidence="2 3">
    <name type="scientific">Peribacillus faecalis</name>
    <dbReference type="NCBI Taxonomy" id="2772559"/>
    <lineage>
        <taxon>Bacteria</taxon>
        <taxon>Bacillati</taxon>
        <taxon>Bacillota</taxon>
        <taxon>Bacilli</taxon>
        <taxon>Bacillales</taxon>
        <taxon>Bacillaceae</taxon>
        <taxon>Peribacillus</taxon>
    </lineage>
</organism>
<comment type="caution">
    <text evidence="2">The sequence shown here is derived from an EMBL/GenBank/DDBJ whole genome shotgun (WGS) entry which is preliminary data.</text>
</comment>
<evidence type="ECO:0000259" key="1">
    <source>
        <dbReference type="Pfam" id="PF14267"/>
    </source>
</evidence>
<keyword evidence="3" id="KW-1185">Reference proteome</keyword>
<dbReference type="Proteomes" id="UP000602076">
    <property type="component" value="Unassembled WGS sequence"/>
</dbReference>